<gene>
    <name evidence="6" type="ORF">CHM34_02165</name>
</gene>
<name>A0A235BCH6_9BACL</name>
<dbReference type="OrthoDB" id="9804377at2"/>
<dbReference type="RefSeq" id="WP_094263084.1">
    <property type="nucleotide sequence ID" value="NZ_NOWF01000001.1"/>
</dbReference>
<dbReference type="GO" id="GO:0005524">
    <property type="term" value="F:ATP binding"/>
    <property type="evidence" value="ECO:0007669"/>
    <property type="project" value="UniProtKB-KW"/>
</dbReference>
<keyword evidence="4" id="KW-0067">ATP-binding</keyword>
<comment type="caution">
    <text evidence="6">The sequence shown here is derived from an EMBL/GenBank/DDBJ whole genome shotgun (WGS) entry which is preliminary data.</text>
</comment>
<feature type="domain" description="SteA-like C-terminal" evidence="5">
    <location>
        <begin position="333"/>
        <end position="384"/>
    </location>
</feature>
<dbReference type="Gene3D" id="3.40.50.10240">
    <property type="entry name" value="Thiamin pyrophosphokinase, catalytic domain"/>
    <property type="match status" value="1"/>
</dbReference>
<dbReference type="SUPFAM" id="SSF63999">
    <property type="entry name" value="Thiamin pyrophosphokinase, catalytic domain"/>
    <property type="match status" value="1"/>
</dbReference>
<evidence type="ECO:0000256" key="1">
    <source>
        <dbReference type="ARBA" id="ARBA00022679"/>
    </source>
</evidence>
<dbReference type="GO" id="GO:0009229">
    <property type="term" value="P:thiamine diphosphate biosynthetic process"/>
    <property type="evidence" value="ECO:0007669"/>
    <property type="project" value="InterPro"/>
</dbReference>
<dbReference type="GO" id="GO:0016301">
    <property type="term" value="F:kinase activity"/>
    <property type="evidence" value="ECO:0007669"/>
    <property type="project" value="UniProtKB-KW"/>
</dbReference>
<evidence type="ECO:0000256" key="2">
    <source>
        <dbReference type="ARBA" id="ARBA00022741"/>
    </source>
</evidence>
<keyword evidence="7" id="KW-1185">Reference proteome</keyword>
<keyword evidence="3 6" id="KW-0418">Kinase</keyword>
<dbReference type="GO" id="GO:0004788">
    <property type="term" value="F:thiamine diphosphokinase activity"/>
    <property type="evidence" value="ECO:0007669"/>
    <property type="project" value="InterPro"/>
</dbReference>
<evidence type="ECO:0000259" key="5">
    <source>
        <dbReference type="Pfam" id="PF12555"/>
    </source>
</evidence>
<keyword evidence="2" id="KW-0547">Nucleotide-binding</keyword>
<dbReference type="InterPro" id="IPR047795">
    <property type="entry name" value="Put_SteA-like"/>
</dbReference>
<evidence type="ECO:0000256" key="4">
    <source>
        <dbReference type="ARBA" id="ARBA00022840"/>
    </source>
</evidence>
<proteinExistence type="predicted"/>
<reference evidence="6 7" key="1">
    <citation type="submission" date="2017-07" db="EMBL/GenBank/DDBJ databases">
        <title>The genome sequence of Paludifilum halophilum highlights mechanisms for microbial adaptation to high salt environemnts.</title>
        <authorList>
            <person name="Belbahri L."/>
        </authorList>
    </citation>
    <scope>NUCLEOTIDE SEQUENCE [LARGE SCALE GENOMIC DNA]</scope>
    <source>
        <strain evidence="6 7">DSM 102817</strain>
    </source>
</reference>
<dbReference type="NCBIfam" id="NF040608">
    <property type="entry name" value="division_SteA"/>
    <property type="match status" value="1"/>
</dbReference>
<evidence type="ECO:0000256" key="3">
    <source>
        <dbReference type="ARBA" id="ARBA00022777"/>
    </source>
</evidence>
<evidence type="ECO:0000313" key="6">
    <source>
        <dbReference type="EMBL" id="OYD09986.1"/>
    </source>
</evidence>
<dbReference type="Pfam" id="PF12555">
    <property type="entry name" value="SteA-like_C"/>
    <property type="match status" value="1"/>
</dbReference>
<keyword evidence="1" id="KW-0808">Transferase</keyword>
<organism evidence="6 7">
    <name type="scientific">Paludifilum halophilum</name>
    <dbReference type="NCBI Taxonomy" id="1642702"/>
    <lineage>
        <taxon>Bacteria</taxon>
        <taxon>Bacillati</taxon>
        <taxon>Bacillota</taxon>
        <taxon>Bacilli</taxon>
        <taxon>Bacillales</taxon>
        <taxon>Thermoactinomycetaceae</taxon>
        <taxon>Paludifilum</taxon>
    </lineage>
</organism>
<dbReference type="InterPro" id="IPR036759">
    <property type="entry name" value="TPK_catalytic_sf"/>
</dbReference>
<protein>
    <submittedName>
        <fullName evidence="6">Thiamin pyrophosphokinase</fullName>
    </submittedName>
</protein>
<sequence>MLPKRFRREGKPAGRAVLDRKTKHLVKRIRPGEVAVIDHQDLDELAAEAMVEKRVKAVINAADSFTGWYPAAGSRRLLEAGIPLLDRVGPCIFEKVKEGMHIVLDEDTLWLEDSGDQRMVAKGRRFTREVCQRKMEEGRANLEDSLKGFIANTLSYASKEQSLVTSSLPVPSLRTRMKGRHVVAVVRGTNYKKDLKAIRSYIREVRPVLLAVDGGADALIQIGLQPDIILGDMDSVSDRALKSGAELIVHAYPDGIAPGRERLERLGIAPYVIPSVGTSEDVAMLMAFQEGADLIVTVGSHSNMVDFLEKGRKGMASTLLVRMKIGSKLVDAKGVNRLYRSRVRWKELSVVGLASVFPACALLAVDPDLLHGMKLLWLQLKLIWT</sequence>
<accession>A0A235BCH6</accession>
<dbReference type="AlphaFoldDB" id="A0A235BCH6"/>
<dbReference type="InterPro" id="IPR022215">
    <property type="entry name" value="SteA-like_C"/>
</dbReference>
<dbReference type="EMBL" id="NOWF01000001">
    <property type="protein sequence ID" value="OYD09986.1"/>
    <property type="molecule type" value="Genomic_DNA"/>
</dbReference>
<evidence type="ECO:0000313" key="7">
    <source>
        <dbReference type="Proteomes" id="UP000215459"/>
    </source>
</evidence>
<dbReference type="Proteomes" id="UP000215459">
    <property type="component" value="Unassembled WGS sequence"/>
</dbReference>